<feature type="transmembrane region" description="Helical" evidence="1">
    <location>
        <begin position="71"/>
        <end position="92"/>
    </location>
</feature>
<dbReference type="Proteomes" id="UP000060487">
    <property type="component" value="Unassembled WGS sequence"/>
</dbReference>
<keyword evidence="3" id="KW-1185">Reference proteome</keyword>
<feature type="transmembrane region" description="Helical" evidence="1">
    <location>
        <begin position="33"/>
        <end position="51"/>
    </location>
</feature>
<evidence type="ECO:0000313" key="2">
    <source>
        <dbReference type="EMBL" id="KWT76418.1"/>
    </source>
</evidence>
<evidence type="ECO:0000313" key="3">
    <source>
        <dbReference type="Proteomes" id="UP000060487"/>
    </source>
</evidence>
<protein>
    <submittedName>
        <fullName evidence="2">ABC transporter permease</fullName>
    </submittedName>
</protein>
<comment type="caution">
    <text evidence="2">The sequence shown here is derived from an EMBL/GenBank/DDBJ whole genome shotgun (WGS) entry which is preliminary data.</text>
</comment>
<name>A0ABR5SB78_9BACT</name>
<dbReference type="PANTHER" id="PTHR43471">
    <property type="entry name" value="ABC TRANSPORTER PERMEASE"/>
    <property type="match status" value="1"/>
</dbReference>
<feature type="transmembrane region" description="Helical" evidence="1">
    <location>
        <begin position="260"/>
        <end position="280"/>
    </location>
</feature>
<reference evidence="2 3" key="1">
    <citation type="submission" date="2015-11" db="EMBL/GenBank/DDBJ databases">
        <authorList>
            <person name="Lin W."/>
        </authorList>
    </citation>
    <scope>NUCLEOTIDE SEQUENCE [LARGE SCALE GENOMIC DNA]</scope>
    <source>
        <strain evidence="2 3">HCH-1</strain>
    </source>
</reference>
<dbReference type="Pfam" id="PF12679">
    <property type="entry name" value="ABC2_membrane_2"/>
    <property type="match status" value="1"/>
</dbReference>
<accession>A0ABR5SB78</accession>
<evidence type="ECO:0000256" key="1">
    <source>
        <dbReference type="SAM" id="Phobius"/>
    </source>
</evidence>
<proteinExistence type="predicted"/>
<keyword evidence="1" id="KW-1133">Transmembrane helix</keyword>
<dbReference type="RefSeq" id="WP_085053763.1">
    <property type="nucleotide sequence ID" value="NZ_LNQR01000125.1"/>
</dbReference>
<gene>
    <name evidence="2" type="ORF">ASN18_3157</name>
</gene>
<organism evidence="2 3">
    <name type="scientific">Candidatus Magnetominusculus xianensis</name>
    <dbReference type="NCBI Taxonomy" id="1748249"/>
    <lineage>
        <taxon>Bacteria</taxon>
        <taxon>Pseudomonadati</taxon>
        <taxon>Nitrospirota</taxon>
        <taxon>Nitrospiria</taxon>
        <taxon>Nitrospirales</taxon>
        <taxon>Nitrospiraceae</taxon>
        <taxon>Candidatus Magnetominusculus</taxon>
    </lineage>
</organism>
<feature type="transmembrane region" description="Helical" evidence="1">
    <location>
        <begin position="113"/>
        <end position="140"/>
    </location>
</feature>
<feature type="transmembrane region" description="Helical" evidence="1">
    <location>
        <begin position="184"/>
        <end position="209"/>
    </location>
</feature>
<keyword evidence="1" id="KW-0812">Transmembrane</keyword>
<keyword evidence="1" id="KW-0472">Membrane</keyword>
<dbReference type="EMBL" id="LNQR01000125">
    <property type="protein sequence ID" value="KWT76418.1"/>
    <property type="molecule type" value="Genomic_DNA"/>
</dbReference>
<feature type="transmembrane region" description="Helical" evidence="1">
    <location>
        <begin position="152"/>
        <end position="172"/>
    </location>
</feature>
<dbReference type="PANTHER" id="PTHR43471:SF1">
    <property type="entry name" value="ABC TRANSPORTER PERMEASE PROTEIN NOSY-RELATED"/>
    <property type="match status" value="1"/>
</dbReference>
<sequence>MAFTEKAGLPSPLPSPLRALAYKEFSDRLKSRWVAVITVCFTILTLVVLYFGSAASGVVSFRNMGATVASLTSLVVYFIPLLALTLGGGVIADERDRHTLDLYLSAPITPAEFILGKYIGLAVSLALPSLLGFSIPGLIILFKTGVGSFGSYMVFVINSVALGLVFLSISFLTSVMFYERSKVVGFTVLVWLFFTIVYDLGLVGVLIATKDVLTPSALVVMLLLNPVDVYRILNFTTIGEYSVLMGLASVDVPGIIRPSVLWAVTVVWIVVPLLAGYYVFKKRYLS</sequence>